<name>A0ABR7V5L1_9FLAO</name>
<evidence type="ECO:0000256" key="2">
    <source>
        <dbReference type="ARBA" id="ARBA00023015"/>
    </source>
</evidence>
<feature type="coiled-coil region" evidence="5">
    <location>
        <begin position="124"/>
        <end position="151"/>
    </location>
</feature>
<dbReference type="InterPro" id="IPR013325">
    <property type="entry name" value="RNA_pol_sigma_r2"/>
</dbReference>
<comment type="caution">
    <text evidence="8">The sequence shown here is derived from an EMBL/GenBank/DDBJ whole genome shotgun (WGS) entry which is preliminary data.</text>
</comment>
<dbReference type="EMBL" id="JABTCF010000020">
    <property type="protein sequence ID" value="MBD0780087.1"/>
    <property type="molecule type" value="Genomic_DNA"/>
</dbReference>
<comment type="similarity">
    <text evidence="1">Belongs to the sigma-70 factor family. ECF subfamily.</text>
</comment>
<protein>
    <submittedName>
        <fullName evidence="8">Sigma-70 family RNA polymerase sigma factor</fullName>
    </submittedName>
</protein>
<dbReference type="PANTHER" id="PTHR43133:SF62">
    <property type="entry name" value="RNA POLYMERASE SIGMA FACTOR SIGZ"/>
    <property type="match status" value="1"/>
</dbReference>
<dbReference type="Pfam" id="PF08281">
    <property type="entry name" value="Sigma70_r4_2"/>
    <property type="match status" value="1"/>
</dbReference>
<keyword evidence="9" id="KW-1185">Reference proteome</keyword>
<gene>
    <name evidence="8" type="ORF">HPE56_19995</name>
</gene>
<proteinExistence type="inferred from homology"/>
<dbReference type="InterPro" id="IPR013324">
    <property type="entry name" value="RNA_pol_sigma_r3/r4-like"/>
</dbReference>
<dbReference type="Gene3D" id="1.10.1740.10">
    <property type="match status" value="1"/>
</dbReference>
<dbReference type="Gene3D" id="1.10.10.10">
    <property type="entry name" value="Winged helix-like DNA-binding domain superfamily/Winged helix DNA-binding domain"/>
    <property type="match status" value="1"/>
</dbReference>
<reference evidence="8" key="1">
    <citation type="submission" date="2020-05" db="EMBL/GenBank/DDBJ databases">
        <title>The draft genome sequence of Maribacter sp. ANRC-HE7.</title>
        <authorList>
            <person name="Mu L."/>
        </authorList>
    </citation>
    <scope>NUCLEOTIDE SEQUENCE</scope>
    <source>
        <strain evidence="8">ANRC-HE7</strain>
    </source>
</reference>
<dbReference type="SUPFAM" id="SSF88659">
    <property type="entry name" value="Sigma3 and sigma4 domains of RNA polymerase sigma factors"/>
    <property type="match status" value="1"/>
</dbReference>
<evidence type="ECO:0000313" key="9">
    <source>
        <dbReference type="Proteomes" id="UP001166021"/>
    </source>
</evidence>
<evidence type="ECO:0000256" key="4">
    <source>
        <dbReference type="ARBA" id="ARBA00023163"/>
    </source>
</evidence>
<feature type="domain" description="RNA polymerase sigma factor 70 region 4 type 2" evidence="7">
    <location>
        <begin position="95"/>
        <end position="143"/>
    </location>
</feature>
<accession>A0ABR7V5L1</accession>
<dbReference type="InterPro" id="IPR036388">
    <property type="entry name" value="WH-like_DNA-bd_sf"/>
</dbReference>
<keyword evidence="4" id="KW-0804">Transcription</keyword>
<keyword evidence="3" id="KW-0731">Sigma factor</keyword>
<evidence type="ECO:0000256" key="3">
    <source>
        <dbReference type="ARBA" id="ARBA00023082"/>
    </source>
</evidence>
<dbReference type="SUPFAM" id="SSF88946">
    <property type="entry name" value="Sigma2 domain of RNA polymerase sigma factors"/>
    <property type="match status" value="1"/>
</dbReference>
<dbReference type="InterPro" id="IPR007627">
    <property type="entry name" value="RNA_pol_sigma70_r2"/>
</dbReference>
<evidence type="ECO:0000313" key="8">
    <source>
        <dbReference type="EMBL" id="MBD0780087.1"/>
    </source>
</evidence>
<keyword evidence="5" id="KW-0175">Coiled coil</keyword>
<organism evidence="8 9">
    <name type="scientific">Maribacter aquimaris</name>
    <dbReference type="NCBI Taxonomy" id="2737171"/>
    <lineage>
        <taxon>Bacteria</taxon>
        <taxon>Pseudomonadati</taxon>
        <taxon>Bacteroidota</taxon>
        <taxon>Flavobacteriia</taxon>
        <taxon>Flavobacteriales</taxon>
        <taxon>Flavobacteriaceae</taxon>
        <taxon>Maribacter</taxon>
    </lineage>
</organism>
<evidence type="ECO:0000259" key="6">
    <source>
        <dbReference type="Pfam" id="PF04542"/>
    </source>
</evidence>
<dbReference type="Proteomes" id="UP001166021">
    <property type="component" value="Unassembled WGS sequence"/>
</dbReference>
<evidence type="ECO:0000256" key="1">
    <source>
        <dbReference type="ARBA" id="ARBA00010641"/>
    </source>
</evidence>
<evidence type="ECO:0000259" key="7">
    <source>
        <dbReference type="Pfam" id="PF08281"/>
    </source>
</evidence>
<sequence>METQEIWDTFNDGLYFFILKKVKDQNAANDIFQNTFLKIHKNRSQLKNPEKAKAWVFQIARNEINNHFTKESQYVEEFDIPKDKPLQSYQNICCFDKFINDLPTIYREVIELVYIEGKKQKEAAQTLNISLENVKARIRRAKEILKKNLNACCKYEFDEKGNLKGEPDCAVCHT</sequence>
<keyword evidence="2" id="KW-0805">Transcription regulation</keyword>
<dbReference type="InterPro" id="IPR014284">
    <property type="entry name" value="RNA_pol_sigma-70_dom"/>
</dbReference>
<dbReference type="InterPro" id="IPR013249">
    <property type="entry name" value="RNA_pol_sigma70_r4_t2"/>
</dbReference>
<dbReference type="RefSeq" id="WP_188245517.1">
    <property type="nucleotide sequence ID" value="NZ_JABTCF010000020.1"/>
</dbReference>
<feature type="domain" description="RNA polymerase sigma-70 region 2" evidence="6">
    <location>
        <begin position="14"/>
        <end position="72"/>
    </location>
</feature>
<dbReference type="PANTHER" id="PTHR43133">
    <property type="entry name" value="RNA POLYMERASE ECF-TYPE SIGMA FACTO"/>
    <property type="match status" value="1"/>
</dbReference>
<evidence type="ECO:0000256" key="5">
    <source>
        <dbReference type="SAM" id="Coils"/>
    </source>
</evidence>
<dbReference type="Pfam" id="PF04542">
    <property type="entry name" value="Sigma70_r2"/>
    <property type="match status" value="1"/>
</dbReference>
<dbReference type="CDD" id="cd06171">
    <property type="entry name" value="Sigma70_r4"/>
    <property type="match status" value="1"/>
</dbReference>
<dbReference type="NCBIfam" id="TIGR02937">
    <property type="entry name" value="sigma70-ECF"/>
    <property type="match status" value="1"/>
</dbReference>
<dbReference type="InterPro" id="IPR039425">
    <property type="entry name" value="RNA_pol_sigma-70-like"/>
</dbReference>